<sequence length="365" mass="38732">MKKMMAMLMCMTMFASMLAGCGSSNQPAAADSAATDNAAAETEAETEDTTEASAEAVDKSADPADYKVVMVVKQSDSWFDDMVTGVEQLQKDTGLNVSVQVPETGDAASQIAIMEDLIAQGVDAICVVPNDPEALVPTIEKAREAGIVVVTHEAPGTADKVDLDVEAFINEEFGQLFGKSLAEAMGGKGKYAGFVGGLTMETHMAWYKAAVEYIEANYPDMECVTEEPYEDGNSVEGAHDKTLEILKAYPDINGFFDCSAQGGGICEALLEKDKATTIPVVSLALPSMSSTYLKDGSMAHGLAWRPADAGYATCYAAYLLASGQGVETGTDLKITGYESVNVENNIAYGFAPLEFTAENVDDYNF</sequence>
<feature type="region of interest" description="Disordered" evidence="3">
    <location>
        <begin position="25"/>
        <end position="58"/>
    </location>
</feature>
<dbReference type="Pfam" id="PF13407">
    <property type="entry name" value="Peripla_BP_4"/>
    <property type="match status" value="1"/>
</dbReference>
<evidence type="ECO:0000256" key="1">
    <source>
        <dbReference type="ARBA" id="ARBA00004196"/>
    </source>
</evidence>
<dbReference type="GO" id="GO:0030288">
    <property type="term" value="C:outer membrane-bounded periplasmic space"/>
    <property type="evidence" value="ECO:0007669"/>
    <property type="project" value="TreeGrafter"/>
</dbReference>
<dbReference type="OrthoDB" id="9795981at2"/>
<dbReference type="STRING" id="1469948.GCA_000732725_02919"/>
<dbReference type="SUPFAM" id="SSF53822">
    <property type="entry name" value="Periplasmic binding protein-like I"/>
    <property type="match status" value="1"/>
</dbReference>
<dbReference type="InterPro" id="IPR050555">
    <property type="entry name" value="Bact_Solute-Bind_Prot2"/>
</dbReference>
<evidence type="ECO:0000313" key="6">
    <source>
        <dbReference type="EMBL" id="TCL56977.1"/>
    </source>
</evidence>
<feature type="chain" id="PRO_5039634796" evidence="4">
    <location>
        <begin position="20"/>
        <end position="365"/>
    </location>
</feature>
<comment type="subcellular location">
    <subcellularLocation>
        <location evidence="1">Cell envelope</location>
    </subcellularLocation>
</comment>
<dbReference type="PROSITE" id="PS51257">
    <property type="entry name" value="PROKAR_LIPOPROTEIN"/>
    <property type="match status" value="1"/>
</dbReference>
<dbReference type="InterPro" id="IPR025997">
    <property type="entry name" value="SBP_2_dom"/>
</dbReference>
<feature type="signal peptide" evidence="4">
    <location>
        <begin position="1"/>
        <end position="19"/>
    </location>
</feature>
<protein>
    <submittedName>
        <fullName evidence="6">Monosaccharide ABC transporter substrate-binding protein (CUT2 family)</fullName>
    </submittedName>
</protein>
<organism evidence="6 7">
    <name type="scientific">Kineothrix alysoides</name>
    <dbReference type="NCBI Taxonomy" id="1469948"/>
    <lineage>
        <taxon>Bacteria</taxon>
        <taxon>Bacillati</taxon>
        <taxon>Bacillota</taxon>
        <taxon>Clostridia</taxon>
        <taxon>Lachnospirales</taxon>
        <taxon>Lachnospiraceae</taxon>
        <taxon>Kineothrix</taxon>
    </lineage>
</organism>
<evidence type="ECO:0000256" key="3">
    <source>
        <dbReference type="SAM" id="MobiDB-lite"/>
    </source>
</evidence>
<keyword evidence="7" id="KW-1185">Reference proteome</keyword>
<name>A0A4R1QTZ9_9FIRM</name>
<dbReference type="Proteomes" id="UP000295718">
    <property type="component" value="Unassembled WGS sequence"/>
</dbReference>
<dbReference type="EMBL" id="SLUO01000010">
    <property type="protein sequence ID" value="TCL56977.1"/>
    <property type="molecule type" value="Genomic_DNA"/>
</dbReference>
<dbReference type="InterPro" id="IPR028082">
    <property type="entry name" value="Peripla_BP_I"/>
</dbReference>
<dbReference type="RefSeq" id="WP_031391580.1">
    <property type="nucleotide sequence ID" value="NZ_JPNB01000002.1"/>
</dbReference>
<dbReference type="PANTHER" id="PTHR30036:SF7">
    <property type="entry name" value="ABC TRANSPORTER PERIPLASMIC-BINDING PROTEIN YPHF"/>
    <property type="match status" value="1"/>
</dbReference>
<dbReference type="GO" id="GO:0030246">
    <property type="term" value="F:carbohydrate binding"/>
    <property type="evidence" value="ECO:0007669"/>
    <property type="project" value="TreeGrafter"/>
</dbReference>
<evidence type="ECO:0000256" key="2">
    <source>
        <dbReference type="ARBA" id="ARBA00007639"/>
    </source>
</evidence>
<comment type="similarity">
    <text evidence="2">Belongs to the bacterial solute-binding protein 2 family.</text>
</comment>
<evidence type="ECO:0000313" key="7">
    <source>
        <dbReference type="Proteomes" id="UP000295718"/>
    </source>
</evidence>
<feature type="domain" description="Periplasmic binding protein" evidence="5">
    <location>
        <begin position="69"/>
        <end position="324"/>
    </location>
</feature>
<dbReference type="AlphaFoldDB" id="A0A4R1QTZ9"/>
<accession>A0A4R1QTZ9</accession>
<keyword evidence="4" id="KW-0732">Signal</keyword>
<comment type="caution">
    <text evidence="6">The sequence shown here is derived from an EMBL/GenBank/DDBJ whole genome shotgun (WGS) entry which is preliminary data.</text>
</comment>
<proteinExistence type="inferred from homology"/>
<feature type="compositionally biased region" description="Low complexity" evidence="3">
    <location>
        <begin position="28"/>
        <end position="41"/>
    </location>
</feature>
<evidence type="ECO:0000256" key="4">
    <source>
        <dbReference type="SAM" id="SignalP"/>
    </source>
</evidence>
<reference evidence="6 7" key="1">
    <citation type="submission" date="2019-03" db="EMBL/GenBank/DDBJ databases">
        <title>Genomic Encyclopedia of Type Strains, Phase IV (KMG-IV): sequencing the most valuable type-strain genomes for metagenomic binning, comparative biology and taxonomic classification.</title>
        <authorList>
            <person name="Goeker M."/>
        </authorList>
    </citation>
    <scope>NUCLEOTIDE SEQUENCE [LARGE SCALE GENOMIC DNA]</scope>
    <source>
        <strain evidence="6 7">DSM 100556</strain>
    </source>
</reference>
<gene>
    <name evidence="6" type="ORF">EDD76_110150</name>
</gene>
<dbReference type="PANTHER" id="PTHR30036">
    <property type="entry name" value="D-XYLOSE-BINDING PERIPLASMIC PROTEIN"/>
    <property type="match status" value="1"/>
</dbReference>
<evidence type="ECO:0000259" key="5">
    <source>
        <dbReference type="Pfam" id="PF13407"/>
    </source>
</evidence>
<dbReference type="Gene3D" id="3.40.50.2300">
    <property type="match status" value="2"/>
</dbReference>